<dbReference type="GO" id="GO:0032259">
    <property type="term" value="P:methylation"/>
    <property type="evidence" value="ECO:0007669"/>
    <property type="project" value="UniProtKB-KW"/>
</dbReference>
<dbReference type="eggNOG" id="COG4123">
    <property type="taxonomic scope" value="Bacteria"/>
</dbReference>
<evidence type="ECO:0000256" key="6">
    <source>
        <dbReference type="HAMAP-Rule" id="MF_01872"/>
    </source>
</evidence>
<evidence type="ECO:0000256" key="2">
    <source>
        <dbReference type="ARBA" id="ARBA00022603"/>
    </source>
</evidence>
<dbReference type="RefSeq" id="WP_005374624.1">
    <property type="nucleotide sequence ID" value="NZ_CM001475.1"/>
</dbReference>
<comment type="function">
    <text evidence="6">Specifically methylates the adenine in position 37 of tRNA(1)(Val) (anticodon cmo5UAC).</text>
</comment>
<evidence type="ECO:0000256" key="5">
    <source>
        <dbReference type="ARBA" id="ARBA00022694"/>
    </source>
</evidence>
<evidence type="ECO:0000256" key="1">
    <source>
        <dbReference type="ARBA" id="ARBA00022490"/>
    </source>
</evidence>
<accession>H8GHK9</accession>
<comment type="catalytic activity">
    <reaction evidence="6">
        <text>adenosine(37) in tRNA1(Val) + S-adenosyl-L-methionine = N(6)-methyladenosine(37) in tRNA1(Val) + S-adenosyl-L-homocysteine + H(+)</text>
        <dbReference type="Rhea" id="RHEA:43160"/>
        <dbReference type="Rhea" id="RHEA-COMP:10369"/>
        <dbReference type="Rhea" id="RHEA-COMP:10370"/>
        <dbReference type="ChEBI" id="CHEBI:15378"/>
        <dbReference type="ChEBI" id="CHEBI:57856"/>
        <dbReference type="ChEBI" id="CHEBI:59789"/>
        <dbReference type="ChEBI" id="CHEBI:74411"/>
        <dbReference type="ChEBI" id="CHEBI:74449"/>
        <dbReference type="EC" id="2.1.1.223"/>
    </reaction>
</comment>
<dbReference type="PANTHER" id="PTHR47739:SF1">
    <property type="entry name" value="TRNA1(VAL) (ADENINE(37)-N6)-METHYLTRANSFERASE"/>
    <property type="match status" value="1"/>
</dbReference>
<dbReference type="InterPro" id="IPR029063">
    <property type="entry name" value="SAM-dependent_MTases_sf"/>
</dbReference>
<keyword evidence="2 6" id="KW-0489">Methyltransferase</keyword>
<dbReference type="GO" id="GO:0003676">
    <property type="term" value="F:nucleic acid binding"/>
    <property type="evidence" value="ECO:0007669"/>
    <property type="project" value="InterPro"/>
</dbReference>
<dbReference type="InterPro" id="IPR007848">
    <property type="entry name" value="Small_mtfrase_dom"/>
</dbReference>
<dbReference type="GO" id="GO:0008033">
    <property type="term" value="P:tRNA processing"/>
    <property type="evidence" value="ECO:0007669"/>
    <property type="project" value="UniProtKB-UniRule"/>
</dbReference>
<dbReference type="Pfam" id="PF05175">
    <property type="entry name" value="MTS"/>
    <property type="match status" value="1"/>
</dbReference>
<dbReference type="InterPro" id="IPR050210">
    <property type="entry name" value="tRNA_Adenine-N(6)_MTase"/>
</dbReference>
<dbReference type="EMBL" id="CM001475">
    <property type="protein sequence ID" value="EIC31327.1"/>
    <property type="molecule type" value="Genomic_DNA"/>
</dbReference>
<dbReference type="InterPro" id="IPR022882">
    <property type="entry name" value="tRNA_adenine-N6_MeTrfase"/>
</dbReference>
<dbReference type="InterPro" id="IPR002052">
    <property type="entry name" value="DNA_methylase_N6_adenine_CS"/>
</dbReference>
<sequence>MSIFRLQQFSVSQERAAMKICTDSLLFGAMMPVGSEDRVLDIGAGCGLLSLIAAQLGAGRVTGVELMDDACREAAENFRRSPWADRLQAVRDSIQHFADMASGRYDLIVSNPPFFEDHLNADEPMRNAARHNVHLTHAELAGIAERLLAREGVFYVLLPVQSGITFTRLGAQAGLHLWRQTVFRGYAHSKAKVAALTFGRQPVPGPVFETITVYDEPGVYSATARTCLAKLLMRFAESENARDSG</sequence>
<organism evidence="8 9">
    <name type="scientific">Methylomicrobium album BG8</name>
    <dbReference type="NCBI Taxonomy" id="686340"/>
    <lineage>
        <taxon>Bacteria</taxon>
        <taxon>Pseudomonadati</taxon>
        <taxon>Pseudomonadota</taxon>
        <taxon>Gammaproteobacteria</taxon>
        <taxon>Methylococcales</taxon>
        <taxon>Methylococcaceae</taxon>
        <taxon>Methylomicrobium</taxon>
    </lineage>
</organism>
<dbReference type="GO" id="GO:0005737">
    <property type="term" value="C:cytoplasm"/>
    <property type="evidence" value="ECO:0007669"/>
    <property type="project" value="UniProtKB-SubCell"/>
</dbReference>
<comment type="similarity">
    <text evidence="6">Belongs to the methyltransferase superfamily. tRNA (adenine-N(6)-)-methyltransferase family.</text>
</comment>
<keyword evidence="3 6" id="KW-0808">Transferase</keyword>
<dbReference type="HOGENOM" id="CLU_061983_0_0_6"/>
<evidence type="ECO:0000256" key="4">
    <source>
        <dbReference type="ARBA" id="ARBA00022691"/>
    </source>
</evidence>
<dbReference type="PROSITE" id="PS00092">
    <property type="entry name" value="N6_MTASE"/>
    <property type="match status" value="1"/>
</dbReference>
<dbReference type="Proteomes" id="UP000005090">
    <property type="component" value="Chromosome"/>
</dbReference>
<evidence type="ECO:0000313" key="9">
    <source>
        <dbReference type="Proteomes" id="UP000005090"/>
    </source>
</evidence>
<evidence type="ECO:0000256" key="3">
    <source>
        <dbReference type="ARBA" id="ARBA00022679"/>
    </source>
</evidence>
<gene>
    <name evidence="8" type="ORF">Metal_3680</name>
</gene>
<dbReference type="CDD" id="cd02440">
    <property type="entry name" value="AdoMet_MTases"/>
    <property type="match status" value="1"/>
</dbReference>
<name>H8GHK9_METAL</name>
<feature type="domain" description="Methyltransferase small" evidence="7">
    <location>
        <begin position="26"/>
        <end position="119"/>
    </location>
</feature>
<dbReference type="PANTHER" id="PTHR47739">
    <property type="entry name" value="TRNA1(VAL) (ADENINE(37)-N6)-METHYLTRANSFERASE"/>
    <property type="match status" value="1"/>
</dbReference>
<dbReference type="EC" id="2.1.1.223" evidence="6"/>
<dbReference type="AlphaFoldDB" id="H8GHK9"/>
<protein>
    <recommendedName>
        <fullName evidence="6">tRNA1(Val) (adenine(37)-N6)-methyltransferase</fullName>
        <ecNumber evidence="6">2.1.1.223</ecNumber>
    </recommendedName>
    <alternativeName>
        <fullName evidence="6">tRNA m6A37 methyltransferase</fullName>
    </alternativeName>
</protein>
<keyword evidence="4 6" id="KW-0949">S-adenosyl-L-methionine</keyword>
<dbReference type="Gene3D" id="3.40.50.150">
    <property type="entry name" value="Vaccinia Virus protein VP39"/>
    <property type="match status" value="1"/>
</dbReference>
<reference evidence="8 9" key="1">
    <citation type="journal article" date="2013" name="Genome Announc.">
        <title>Genome Sequence of the Obligate Gammaproteobacterial Methanotroph Methylomicrobium album Strain BG8.</title>
        <authorList>
            <person name="Kits K.D."/>
            <person name="Kalyuzhnaya M.G."/>
            <person name="Klotz M.G."/>
            <person name="Jetten M.S."/>
            <person name="Op den Camp H.J."/>
            <person name="Vuilleumier S."/>
            <person name="Bringel F."/>
            <person name="Dispirito A.A."/>
            <person name="Murrell J.C."/>
            <person name="Bruce D."/>
            <person name="Cheng J.F."/>
            <person name="Copeland A."/>
            <person name="Goodwin L."/>
            <person name="Hauser L."/>
            <person name="Lajus A."/>
            <person name="Land M.L."/>
            <person name="Lapidus A."/>
            <person name="Lucas S."/>
            <person name="Medigue C."/>
            <person name="Pitluck S."/>
            <person name="Woyke T."/>
            <person name="Zeytun A."/>
            <person name="Stein L.Y."/>
        </authorList>
    </citation>
    <scope>NUCLEOTIDE SEQUENCE [LARGE SCALE GENOMIC DNA]</scope>
    <source>
        <strain evidence="8 9">BG8</strain>
    </source>
</reference>
<keyword evidence="9" id="KW-1185">Reference proteome</keyword>
<keyword evidence="1 6" id="KW-0963">Cytoplasm</keyword>
<proteinExistence type="inferred from homology"/>
<dbReference type="STRING" id="686340.Metal_3680"/>
<dbReference type="SUPFAM" id="SSF53335">
    <property type="entry name" value="S-adenosyl-L-methionine-dependent methyltransferases"/>
    <property type="match status" value="1"/>
</dbReference>
<evidence type="ECO:0000259" key="7">
    <source>
        <dbReference type="Pfam" id="PF05175"/>
    </source>
</evidence>
<evidence type="ECO:0000313" key="8">
    <source>
        <dbReference type="EMBL" id="EIC31327.1"/>
    </source>
</evidence>
<comment type="subcellular location">
    <subcellularLocation>
        <location evidence="6">Cytoplasm</location>
    </subcellularLocation>
</comment>
<dbReference type="HAMAP" id="MF_01872">
    <property type="entry name" value="tRNA_methyltr_YfiC"/>
    <property type="match status" value="1"/>
</dbReference>
<keyword evidence="5 6" id="KW-0819">tRNA processing</keyword>
<dbReference type="GO" id="GO:0016430">
    <property type="term" value="F:tRNA (adenine-N6)-methyltransferase activity"/>
    <property type="evidence" value="ECO:0007669"/>
    <property type="project" value="UniProtKB-UniRule"/>
</dbReference>